<dbReference type="AlphaFoldDB" id="C7J9A6"/>
<dbReference type="OMA" id="PTKISCM"/>
<protein>
    <submittedName>
        <fullName evidence="3">Os11g0538400 protein</fullName>
    </submittedName>
</protein>
<evidence type="ECO:0000313" key="4">
    <source>
        <dbReference type="Proteomes" id="UP000000763"/>
    </source>
</evidence>
<organism evidence="3 4">
    <name type="scientific">Oryza sativa subsp. japonica</name>
    <name type="common">Rice</name>
    <dbReference type="NCBI Taxonomy" id="39947"/>
    <lineage>
        <taxon>Eukaryota</taxon>
        <taxon>Viridiplantae</taxon>
        <taxon>Streptophyta</taxon>
        <taxon>Embryophyta</taxon>
        <taxon>Tracheophyta</taxon>
        <taxon>Spermatophyta</taxon>
        <taxon>Magnoliopsida</taxon>
        <taxon>Liliopsida</taxon>
        <taxon>Poales</taxon>
        <taxon>Poaceae</taxon>
        <taxon>BOP clade</taxon>
        <taxon>Oryzoideae</taxon>
        <taxon>Oryzeae</taxon>
        <taxon>Oryzinae</taxon>
        <taxon>Oryza</taxon>
        <taxon>Oryza sativa</taxon>
    </lineage>
</organism>
<evidence type="ECO:0000259" key="2">
    <source>
        <dbReference type="PROSITE" id="PS50181"/>
    </source>
</evidence>
<gene>
    <name evidence="3" type="ordered locus">Os11g0538400</name>
</gene>
<evidence type="ECO:0000256" key="1">
    <source>
        <dbReference type="SAM" id="MobiDB-lite"/>
    </source>
</evidence>
<dbReference type="InterPro" id="IPR036047">
    <property type="entry name" value="F-box-like_dom_sf"/>
</dbReference>
<dbReference type="EMBL" id="AP008217">
    <property type="protein sequence ID" value="BAH95307.1"/>
    <property type="molecule type" value="Genomic_DNA"/>
</dbReference>
<dbReference type="SUPFAM" id="SSF81383">
    <property type="entry name" value="F-box domain"/>
    <property type="match status" value="1"/>
</dbReference>
<dbReference type="InterPro" id="IPR053781">
    <property type="entry name" value="F-box_AtFBL13-like"/>
</dbReference>
<dbReference type="Pfam" id="PF00646">
    <property type="entry name" value="F-box"/>
    <property type="match status" value="1"/>
</dbReference>
<dbReference type="InterPro" id="IPR055302">
    <property type="entry name" value="F-box_dom-containing"/>
</dbReference>
<dbReference type="CDD" id="cd22160">
    <property type="entry name" value="F-box_AtFBL13-like"/>
    <property type="match status" value="1"/>
</dbReference>
<dbReference type="PANTHER" id="PTHR32141:SF26">
    <property type="entry name" value="OS08G0328600 PROTEIN"/>
    <property type="match status" value="1"/>
</dbReference>
<dbReference type="PROSITE" id="PS50181">
    <property type="entry name" value="FBOX"/>
    <property type="match status" value="1"/>
</dbReference>
<dbReference type="OrthoDB" id="670854at2759"/>
<proteinExistence type="predicted"/>
<dbReference type="Gene3D" id="3.80.10.10">
    <property type="entry name" value="Ribonuclease Inhibitor"/>
    <property type="match status" value="1"/>
</dbReference>
<dbReference type="SUPFAM" id="SSF52047">
    <property type="entry name" value="RNI-like"/>
    <property type="match status" value="1"/>
</dbReference>
<reference evidence="4" key="2">
    <citation type="journal article" date="2008" name="Nucleic Acids Res.">
        <title>The rice annotation project database (RAP-DB): 2008 update.</title>
        <authorList>
            <consortium name="The rice annotation project (RAP)"/>
        </authorList>
    </citation>
    <scope>GENOME REANNOTATION</scope>
    <source>
        <strain evidence="4">cv. Nipponbare</strain>
    </source>
</reference>
<sequence length="653" mass="72416">MLALMLHLPVLHERVTVEFDEVDGDVDVPGLPRLCRQRPCRAVPDGGQEEPQLHVVRAPRRPLHGRHGHHREHRRGADELEPAGSPRHHRGQSVRAGANRISDLPDDLIQRILHFAPAREAASTGLLSSRWRSLWRSTGAVNLAVLVRRRDDFFSLRDAFVRSAHAALAAAAGGHVRRLTMHVETERLPVQLTADAFLHRDAEDWGRRHDVVAGVVSHPAARRVEELRVAAVRSADGPSSDREVTEMEEGEFHLSLGGSGGTQPSTETLRVLDLTGCGGVSLPAGAALPRLTTLRLRLCVVQVEDLQGVVDSAPALATVHLESVFLAGTKEDGCCARLRFPAATALVLAKCRGHGSHHNGDDDASDCEGAMEIDAPRLRSFKYTGLPRRFSLISPAADMERADLHFLHDDGPHHYRDTTAVLRARFWRFLHNFRGVKSLKLKVTYLKAIAVTGNGKGILLPPLHGVERLDVAALHDPASETSTVAIANLLRCCPNLRDLVLRLSTVPPDSTKNGGYCRDVLRRRWQADLDESVHRLARRRGWPKPPPPPPPTKISCMNQSLDDAGGDIHGLSGRSFACLRSSLTRVGIQFRNDERSWLGVSLIKFFAENAICLEEMRVDGGNERMRDHINRRVERWIVESGMRCFRVLPLERR</sequence>
<feature type="compositionally biased region" description="Basic residues" evidence="1">
    <location>
        <begin position="58"/>
        <end position="74"/>
    </location>
</feature>
<reference evidence="3 4" key="1">
    <citation type="journal article" date="2005" name="Nature">
        <title>The map-based sequence of the rice genome.</title>
        <authorList>
            <consortium name="International rice genome sequencing project (IRGSP)"/>
            <person name="Matsumoto T."/>
            <person name="Wu J."/>
            <person name="Kanamori H."/>
            <person name="Katayose Y."/>
            <person name="Fujisawa M."/>
            <person name="Namiki N."/>
            <person name="Mizuno H."/>
            <person name="Yamamoto K."/>
            <person name="Antonio B.A."/>
            <person name="Baba T."/>
            <person name="Sakata K."/>
            <person name="Nagamura Y."/>
            <person name="Aoki H."/>
            <person name="Arikawa K."/>
            <person name="Arita K."/>
            <person name="Bito T."/>
            <person name="Chiden Y."/>
            <person name="Fujitsuka N."/>
            <person name="Fukunaka R."/>
            <person name="Hamada M."/>
            <person name="Harada C."/>
            <person name="Hayashi A."/>
            <person name="Hijishita S."/>
            <person name="Honda M."/>
            <person name="Hosokawa S."/>
            <person name="Ichikawa Y."/>
            <person name="Idonuma A."/>
            <person name="Iijima M."/>
            <person name="Ikeda M."/>
            <person name="Ikeno M."/>
            <person name="Ito K."/>
            <person name="Ito S."/>
            <person name="Ito T."/>
            <person name="Ito Y."/>
            <person name="Ito Y."/>
            <person name="Iwabuchi A."/>
            <person name="Kamiya K."/>
            <person name="Karasawa W."/>
            <person name="Kurita K."/>
            <person name="Katagiri S."/>
            <person name="Kikuta A."/>
            <person name="Kobayashi H."/>
            <person name="Kobayashi N."/>
            <person name="Machita K."/>
            <person name="Maehara T."/>
            <person name="Masukawa M."/>
            <person name="Mizubayashi T."/>
            <person name="Mukai Y."/>
            <person name="Nagasaki H."/>
            <person name="Nagata Y."/>
            <person name="Naito S."/>
            <person name="Nakashima M."/>
            <person name="Nakama Y."/>
            <person name="Nakamichi Y."/>
            <person name="Nakamura M."/>
            <person name="Meguro A."/>
            <person name="Negishi M."/>
            <person name="Ohta I."/>
            <person name="Ohta T."/>
            <person name="Okamoto M."/>
            <person name="Ono N."/>
            <person name="Saji S."/>
            <person name="Sakaguchi M."/>
            <person name="Sakai K."/>
            <person name="Shibata M."/>
            <person name="Shimokawa T."/>
            <person name="Song J."/>
            <person name="Takazaki Y."/>
            <person name="Terasawa K."/>
            <person name="Tsugane M."/>
            <person name="Tsuji K."/>
            <person name="Ueda S."/>
            <person name="Waki K."/>
            <person name="Yamagata H."/>
            <person name="Yamamoto M."/>
            <person name="Yamamoto S."/>
            <person name="Yamane H."/>
            <person name="Yoshiki S."/>
            <person name="Yoshihara R."/>
            <person name="Yukawa K."/>
            <person name="Zhong H."/>
            <person name="Yano M."/>
            <person name="Yuan Q."/>
            <person name="Ouyang S."/>
            <person name="Liu J."/>
            <person name="Jones K.M."/>
            <person name="Gansberger K."/>
            <person name="Moffat K."/>
            <person name="Hill J."/>
            <person name="Bera J."/>
            <person name="Fadrosh D."/>
            <person name="Jin S."/>
            <person name="Johri S."/>
            <person name="Kim M."/>
            <person name="Overton L."/>
            <person name="Reardon M."/>
            <person name="Tsitrin T."/>
            <person name="Vuong H."/>
            <person name="Weaver B."/>
            <person name="Ciecko A."/>
            <person name="Tallon L."/>
            <person name="Jackson J."/>
            <person name="Pai G."/>
            <person name="Aken S.V."/>
            <person name="Utterback T."/>
            <person name="Reidmuller S."/>
            <person name="Feldblyum T."/>
            <person name="Hsiao J."/>
            <person name="Zismann V."/>
            <person name="Iobst S."/>
            <person name="de Vazeille A.R."/>
            <person name="Buell C.R."/>
            <person name="Ying K."/>
            <person name="Li Y."/>
            <person name="Lu T."/>
            <person name="Huang Y."/>
            <person name="Zhao Q."/>
            <person name="Feng Q."/>
            <person name="Zhang L."/>
            <person name="Zhu J."/>
            <person name="Weng Q."/>
            <person name="Mu J."/>
            <person name="Lu Y."/>
            <person name="Fan D."/>
            <person name="Liu Y."/>
            <person name="Guan J."/>
            <person name="Zhang Y."/>
            <person name="Yu S."/>
            <person name="Liu X."/>
            <person name="Zhang Y."/>
            <person name="Hong G."/>
            <person name="Han B."/>
            <person name="Choisne N."/>
            <person name="Demange N."/>
            <person name="Orjeda G."/>
            <person name="Samain S."/>
            <person name="Cattolico L."/>
            <person name="Pelletier E."/>
            <person name="Couloux A."/>
            <person name="Segurens B."/>
            <person name="Wincker P."/>
            <person name="D'Hont A."/>
            <person name="Scarpelli C."/>
            <person name="Weissenbach J."/>
            <person name="Salanoubat M."/>
            <person name="Quetier F."/>
            <person name="Yu Y."/>
            <person name="Kim H.R."/>
            <person name="Rambo T."/>
            <person name="Currie J."/>
            <person name="Collura K."/>
            <person name="Luo M."/>
            <person name="Yang T."/>
            <person name="Ammiraju J.S.S."/>
            <person name="Engler F."/>
            <person name="Soderlund C."/>
            <person name="Wing R.A."/>
            <person name="Palmer L.E."/>
            <person name="de la Bastide M."/>
            <person name="Spiegel L."/>
            <person name="Nascimento L."/>
            <person name="Zutavern T."/>
            <person name="O'Shaughnessy A."/>
            <person name="Dike S."/>
            <person name="Dedhia N."/>
            <person name="Preston R."/>
            <person name="Balija V."/>
            <person name="McCombie W.R."/>
            <person name="Chow T."/>
            <person name="Chen H."/>
            <person name="Chung M."/>
            <person name="Chen C."/>
            <person name="Shaw J."/>
            <person name="Wu H."/>
            <person name="Hsiao K."/>
            <person name="Chao Y."/>
            <person name="Chu M."/>
            <person name="Cheng C."/>
            <person name="Hour A."/>
            <person name="Lee P."/>
            <person name="Lin S."/>
            <person name="Lin Y."/>
            <person name="Liou J."/>
            <person name="Liu S."/>
            <person name="Hsing Y."/>
            <person name="Raghuvanshi S."/>
            <person name="Mohanty A."/>
            <person name="Bharti A.K."/>
            <person name="Gaur A."/>
            <person name="Gupta V."/>
            <person name="Kumar D."/>
            <person name="Ravi V."/>
            <person name="Vij S."/>
            <person name="Kapur A."/>
            <person name="Khurana P."/>
            <person name="Khurana P."/>
            <person name="Khurana J.P."/>
            <person name="Tyagi A.K."/>
            <person name="Gaikwad K."/>
            <person name="Singh A."/>
            <person name="Dalal V."/>
            <person name="Srivastava S."/>
            <person name="Dixit A."/>
            <person name="Pal A.K."/>
            <person name="Ghazi I.A."/>
            <person name="Yadav M."/>
            <person name="Pandit A."/>
            <person name="Bhargava A."/>
            <person name="Sureshbabu K."/>
            <person name="Batra K."/>
            <person name="Sharma T.R."/>
            <person name="Mohapatra T."/>
            <person name="Singh N.K."/>
            <person name="Messing J."/>
            <person name="Nelson A.B."/>
            <person name="Fuks G."/>
            <person name="Kavchok S."/>
            <person name="Keizer G."/>
            <person name="Linton E."/>
            <person name="Llaca V."/>
            <person name="Song R."/>
            <person name="Tanyolac B."/>
            <person name="Young S."/>
            <person name="Ho-Il K."/>
            <person name="Hahn J.H."/>
            <person name="Sangsakoo G."/>
            <person name="Vanavichit A."/>
            <person name="de Mattos Luiz.A.T."/>
            <person name="Zimmer P.D."/>
            <person name="Malone G."/>
            <person name="Dellagostin O."/>
            <person name="de Oliveira A.C."/>
            <person name="Bevan M."/>
            <person name="Bancroft I."/>
            <person name="Minx P."/>
            <person name="Cordum H."/>
            <person name="Wilson R."/>
            <person name="Cheng Z."/>
            <person name="Jin W."/>
            <person name="Jiang J."/>
            <person name="Leong S.A."/>
            <person name="Iwama H."/>
            <person name="Gojobori T."/>
            <person name="Itoh T."/>
            <person name="Niimura Y."/>
            <person name="Fujii Y."/>
            <person name="Habara T."/>
            <person name="Sakai H."/>
            <person name="Sato Y."/>
            <person name="Wilson G."/>
            <person name="Kumar K."/>
            <person name="McCouch S."/>
            <person name="Juretic N."/>
            <person name="Hoen D."/>
            <person name="Wright S."/>
            <person name="Bruskiewich R."/>
            <person name="Bureau T."/>
            <person name="Miyao A."/>
            <person name="Hirochika H."/>
            <person name="Nishikawa T."/>
            <person name="Kadowaki K."/>
            <person name="Sugiura M."/>
            <person name="Burr B."/>
            <person name="Sasaki T."/>
        </authorList>
    </citation>
    <scope>NUCLEOTIDE SEQUENCE [LARGE SCALE GENOMIC DNA]</scope>
    <source>
        <strain evidence="4">cv. Nipponbare</strain>
    </source>
</reference>
<feature type="domain" description="F-box" evidence="2">
    <location>
        <begin position="98"/>
        <end position="134"/>
    </location>
</feature>
<dbReference type="InterPro" id="IPR001810">
    <property type="entry name" value="F-box_dom"/>
</dbReference>
<dbReference type="Gramene" id="Os11t0538400-01">
    <property type="protein sequence ID" value="Os11t0538400-01"/>
    <property type="gene ID" value="Os11g0538400"/>
</dbReference>
<dbReference type="Proteomes" id="UP000000763">
    <property type="component" value="Chromosome 11"/>
</dbReference>
<evidence type="ECO:0000313" key="3">
    <source>
        <dbReference type="EMBL" id="BAH95307.1"/>
    </source>
</evidence>
<accession>C7J9A6</accession>
<dbReference type="InterPro" id="IPR032675">
    <property type="entry name" value="LRR_dom_sf"/>
</dbReference>
<name>C7J9A6_ORYSJ</name>
<dbReference type="PANTHER" id="PTHR32141">
    <property type="match status" value="1"/>
</dbReference>
<feature type="region of interest" description="Disordered" evidence="1">
    <location>
        <begin position="58"/>
        <end position="99"/>
    </location>
</feature>
<dbReference type="KEGG" id="dosa:Os11g0538400"/>